<evidence type="ECO:0000313" key="5">
    <source>
        <dbReference type="Proteomes" id="UP000051181"/>
    </source>
</evidence>
<dbReference type="AlphaFoldDB" id="A0A0R1F6X0"/>
<evidence type="ECO:0000259" key="3">
    <source>
        <dbReference type="PROSITE" id="PS51186"/>
    </source>
</evidence>
<dbReference type="eggNOG" id="COG0454">
    <property type="taxonomic scope" value="Bacteria"/>
</dbReference>
<protein>
    <recommendedName>
        <fullName evidence="3">N-acetyltransferase domain-containing protein</fullName>
    </recommendedName>
</protein>
<gene>
    <name evidence="4" type="ORF">FD22_GL002075</name>
</gene>
<organism evidence="4 5">
    <name type="scientific">Loigolactobacillus coryniformis subsp. coryniformis KCTC 3167 = DSM 20001</name>
    <dbReference type="NCBI Taxonomy" id="913848"/>
    <lineage>
        <taxon>Bacteria</taxon>
        <taxon>Bacillati</taxon>
        <taxon>Bacillota</taxon>
        <taxon>Bacilli</taxon>
        <taxon>Lactobacillales</taxon>
        <taxon>Lactobacillaceae</taxon>
        <taxon>Loigolactobacillus</taxon>
    </lineage>
</organism>
<accession>A0A0R1F6X0</accession>
<keyword evidence="1" id="KW-0808">Transferase</keyword>
<dbReference type="EMBL" id="AZCN01000064">
    <property type="protein sequence ID" value="KRK14858.1"/>
    <property type="molecule type" value="Genomic_DNA"/>
</dbReference>
<dbReference type="InterPro" id="IPR051635">
    <property type="entry name" value="SNAT-like"/>
</dbReference>
<proteinExistence type="predicted"/>
<dbReference type="InterPro" id="IPR016181">
    <property type="entry name" value="Acyl_CoA_acyltransferase"/>
</dbReference>
<evidence type="ECO:0000256" key="2">
    <source>
        <dbReference type="ARBA" id="ARBA00023315"/>
    </source>
</evidence>
<dbReference type="PATRIC" id="fig|913848.6.peg.2120"/>
<name>A0A0R1F6X0_9LACO</name>
<dbReference type="Pfam" id="PF00583">
    <property type="entry name" value="Acetyltransf_1"/>
    <property type="match status" value="1"/>
</dbReference>
<dbReference type="Proteomes" id="UP000051181">
    <property type="component" value="Unassembled WGS sequence"/>
</dbReference>
<feature type="domain" description="N-acetyltransferase" evidence="3">
    <location>
        <begin position="1"/>
        <end position="161"/>
    </location>
</feature>
<dbReference type="InterPro" id="IPR000182">
    <property type="entry name" value="GNAT_dom"/>
</dbReference>
<dbReference type="PROSITE" id="PS51186">
    <property type="entry name" value="GNAT"/>
    <property type="match status" value="1"/>
</dbReference>
<keyword evidence="2" id="KW-0012">Acyltransferase</keyword>
<dbReference type="GeneID" id="65917496"/>
<dbReference type="PANTHER" id="PTHR10908:SF0">
    <property type="entry name" value="SEROTONIN N-ACETYLTRANSFERASE"/>
    <property type="match status" value="1"/>
</dbReference>
<dbReference type="GO" id="GO:0008080">
    <property type="term" value="F:N-acetyltransferase activity"/>
    <property type="evidence" value="ECO:0007669"/>
    <property type="project" value="UniProtKB-ARBA"/>
</dbReference>
<dbReference type="Gene3D" id="3.40.630.30">
    <property type="match status" value="1"/>
</dbReference>
<dbReference type="RefSeq" id="WP_003678912.1">
    <property type="nucleotide sequence ID" value="NZ_AZCN01000064.1"/>
</dbReference>
<evidence type="ECO:0000256" key="1">
    <source>
        <dbReference type="ARBA" id="ARBA00022679"/>
    </source>
</evidence>
<sequence length="161" mass="17666">MQIRHVQPTDLSTLIEIEKAGFAPAKAATPAAFKNRIDTISDTFLVATEQDQVIGFINGPVIDQLYLTDDLFTTTKPNPVSGGYQSVLGLAVAPAWRHHGVAQQLLSELAQQAQQHQRRAVTLTCEHRLIPFYEAAGFHNDGQSASTHGSVIWYNMVQALN</sequence>
<evidence type="ECO:0000313" key="4">
    <source>
        <dbReference type="EMBL" id="KRK14858.1"/>
    </source>
</evidence>
<dbReference type="PANTHER" id="PTHR10908">
    <property type="entry name" value="SEROTONIN N-ACETYLTRANSFERASE"/>
    <property type="match status" value="1"/>
</dbReference>
<dbReference type="CDD" id="cd04301">
    <property type="entry name" value="NAT_SF"/>
    <property type="match status" value="1"/>
</dbReference>
<dbReference type="SUPFAM" id="SSF55729">
    <property type="entry name" value="Acyl-CoA N-acyltransferases (Nat)"/>
    <property type="match status" value="1"/>
</dbReference>
<reference evidence="4 5" key="1">
    <citation type="journal article" date="2015" name="Genome Announc.">
        <title>Expanding the biotechnology potential of lactobacilli through comparative genomics of 213 strains and associated genera.</title>
        <authorList>
            <person name="Sun Z."/>
            <person name="Harris H.M."/>
            <person name="McCann A."/>
            <person name="Guo C."/>
            <person name="Argimon S."/>
            <person name="Zhang W."/>
            <person name="Yang X."/>
            <person name="Jeffery I.B."/>
            <person name="Cooney J.C."/>
            <person name="Kagawa T.F."/>
            <person name="Liu W."/>
            <person name="Song Y."/>
            <person name="Salvetti E."/>
            <person name="Wrobel A."/>
            <person name="Rasinkangas P."/>
            <person name="Parkhill J."/>
            <person name="Rea M.C."/>
            <person name="O'Sullivan O."/>
            <person name="Ritari J."/>
            <person name="Douillard F.P."/>
            <person name="Paul Ross R."/>
            <person name="Yang R."/>
            <person name="Briner A.E."/>
            <person name="Felis G.E."/>
            <person name="de Vos W.M."/>
            <person name="Barrangou R."/>
            <person name="Klaenhammer T.R."/>
            <person name="Caufield P.W."/>
            <person name="Cui Y."/>
            <person name="Zhang H."/>
            <person name="O'Toole P.W."/>
        </authorList>
    </citation>
    <scope>NUCLEOTIDE SEQUENCE [LARGE SCALE GENOMIC DNA]</scope>
    <source>
        <strain evidence="4 5">DSM 20001</strain>
    </source>
</reference>
<comment type="caution">
    <text evidence="4">The sequence shown here is derived from an EMBL/GenBank/DDBJ whole genome shotgun (WGS) entry which is preliminary data.</text>
</comment>